<sequence length="76" mass="8531">MPLIAFDLSLTLLLLISKNLTHFNACRPEYWARVRMINAVIQGQADELSVICQSMSTDANEQSLISTKIIDIANEH</sequence>
<accession>A0A1E5IWE0</accession>
<gene>
    <name evidence="1" type="ORF">BEL05_01875</name>
</gene>
<name>A0A1E5IWE0_SHECO</name>
<organism evidence="1 2">
    <name type="scientific">Shewanella colwelliana</name>
    <name type="common">Alteromonas colwelliana</name>
    <dbReference type="NCBI Taxonomy" id="23"/>
    <lineage>
        <taxon>Bacteria</taxon>
        <taxon>Pseudomonadati</taxon>
        <taxon>Pseudomonadota</taxon>
        <taxon>Gammaproteobacteria</taxon>
        <taxon>Alteromonadales</taxon>
        <taxon>Shewanellaceae</taxon>
        <taxon>Shewanella</taxon>
    </lineage>
</organism>
<evidence type="ECO:0000313" key="1">
    <source>
        <dbReference type="EMBL" id="OEG74826.1"/>
    </source>
</evidence>
<protein>
    <submittedName>
        <fullName evidence="1">Uncharacterized protein</fullName>
    </submittedName>
</protein>
<dbReference type="AlphaFoldDB" id="A0A1E5IWE0"/>
<reference evidence="1 2" key="1">
    <citation type="submission" date="2016-07" db="EMBL/GenBank/DDBJ databases">
        <title>Whole-genome of two Shewanella species isolated from a digestive organ of sea cucumber Apostichopus japonicus Selenka 1867.</title>
        <authorList>
            <person name="Hong H.-H."/>
            <person name="Choi H."/>
            <person name="Cheon S."/>
            <person name="Oh J.-S."/>
            <person name="Lee H.-G."/>
            <person name="Park C."/>
        </authorList>
    </citation>
    <scope>NUCLEOTIDE SEQUENCE [LARGE SCALE GENOMIC DNA]</scope>
    <source>
        <strain evidence="1 2">CSB03KR</strain>
    </source>
</reference>
<comment type="caution">
    <text evidence="1">The sequence shown here is derived from an EMBL/GenBank/DDBJ whole genome shotgun (WGS) entry which is preliminary data.</text>
</comment>
<evidence type="ECO:0000313" key="2">
    <source>
        <dbReference type="Proteomes" id="UP000095230"/>
    </source>
</evidence>
<proteinExistence type="predicted"/>
<dbReference type="EMBL" id="MCBT01000015">
    <property type="protein sequence ID" value="OEG74826.1"/>
    <property type="molecule type" value="Genomic_DNA"/>
</dbReference>
<dbReference type="Proteomes" id="UP000095230">
    <property type="component" value="Unassembled WGS sequence"/>
</dbReference>